<dbReference type="InterPro" id="IPR019587">
    <property type="entry name" value="Polyketide_cyclase/dehydratase"/>
</dbReference>
<dbReference type="CDD" id="cd07812">
    <property type="entry name" value="SRPBCC"/>
    <property type="match status" value="1"/>
</dbReference>
<dbReference type="RefSeq" id="WP_093118800.1">
    <property type="nucleotide sequence ID" value="NZ_FNWJ01000002.1"/>
</dbReference>
<dbReference type="OrthoDB" id="4483486at2"/>
<dbReference type="EMBL" id="FNWJ01000002">
    <property type="protein sequence ID" value="SEH15869.1"/>
    <property type="molecule type" value="Genomic_DNA"/>
</dbReference>
<evidence type="ECO:0000313" key="1">
    <source>
        <dbReference type="EMBL" id="SEH15869.1"/>
    </source>
</evidence>
<dbReference type="AlphaFoldDB" id="A0A1H6FYH0"/>
<dbReference type="STRING" id="29539.SAMN02745716_2092"/>
<accession>A0A1H6FYH0</accession>
<dbReference type="Gene3D" id="3.30.530.20">
    <property type="match status" value="1"/>
</dbReference>
<gene>
    <name evidence="1" type="ORF">SAMN02745716_2092</name>
</gene>
<name>A0A1H6FYH0_THEAL</name>
<organism evidence="1 2">
    <name type="scientific">Thermoleophilum album</name>
    <dbReference type="NCBI Taxonomy" id="29539"/>
    <lineage>
        <taxon>Bacteria</taxon>
        <taxon>Bacillati</taxon>
        <taxon>Actinomycetota</taxon>
        <taxon>Thermoleophilia</taxon>
        <taxon>Thermoleophilales</taxon>
        <taxon>Thermoleophilaceae</taxon>
        <taxon>Thermoleophilum</taxon>
    </lineage>
</organism>
<reference evidence="2" key="1">
    <citation type="submission" date="2016-10" db="EMBL/GenBank/DDBJ databases">
        <authorList>
            <person name="Varghese N."/>
            <person name="Submissions S."/>
        </authorList>
    </citation>
    <scope>NUCLEOTIDE SEQUENCE [LARGE SCALE GENOMIC DNA]</scope>
    <source>
        <strain evidence="2">ATCC 35263</strain>
    </source>
</reference>
<sequence>MAGRELISAERELPVAPADVFAFLADLGNHWELAGPLVEVLRFERSADGRAVGGVIRVHGPLGIRKTFATNLEQLEPQRLVAGRAETGKRTKAAVRWQIEPSARGARVRLSAQVLSASPLDALLLLLGGRPFLRFFFSRVLATLERQIATEPASVEALDVGQEVVD</sequence>
<protein>
    <submittedName>
        <fullName evidence="1">Polyketide cyclase / dehydrase and lipid transport</fullName>
    </submittedName>
</protein>
<dbReference type="Pfam" id="PF10604">
    <property type="entry name" value="Polyketide_cyc2"/>
    <property type="match status" value="1"/>
</dbReference>
<dbReference type="Proteomes" id="UP000222056">
    <property type="component" value="Unassembled WGS sequence"/>
</dbReference>
<keyword evidence="2" id="KW-1185">Reference proteome</keyword>
<evidence type="ECO:0000313" key="2">
    <source>
        <dbReference type="Proteomes" id="UP000222056"/>
    </source>
</evidence>
<dbReference type="InterPro" id="IPR023393">
    <property type="entry name" value="START-like_dom_sf"/>
</dbReference>
<dbReference type="SUPFAM" id="SSF55961">
    <property type="entry name" value="Bet v1-like"/>
    <property type="match status" value="1"/>
</dbReference>
<proteinExistence type="predicted"/>